<gene>
    <name evidence="2" type="ORF">CDAR_67921</name>
</gene>
<evidence type="ECO:0000313" key="3">
    <source>
        <dbReference type="Proteomes" id="UP001054837"/>
    </source>
</evidence>
<protein>
    <recommendedName>
        <fullName evidence="4">Secreted protein</fullName>
    </recommendedName>
</protein>
<dbReference type="EMBL" id="BPLQ01013561">
    <property type="protein sequence ID" value="GIY73087.1"/>
    <property type="molecule type" value="Genomic_DNA"/>
</dbReference>
<dbReference type="AlphaFoldDB" id="A0AAV4VRQ8"/>
<keyword evidence="1" id="KW-0732">Signal</keyword>
<feature type="signal peptide" evidence="1">
    <location>
        <begin position="1"/>
        <end position="24"/>
    </location>
</feature>
<evidence type="ECO:0008006" key="4">
    <source>
        <dbReference type="Google" id="ProtNLM"/>
    </source>
</evidence>
<evidence type="ECO:0000313" key="2">
    <source>
        <dbReference type="EMBL" id="GIY73087.1"/>
    </source>
</evidence>
<reference evidence="2 3" key="1">
    <citation type="submission" date="2021-06" db="EMBL/GenBank/DDBJ databases">
        <title>Caerostris darwini draft genome.</title>
        <authorList>
            <person name="Kono N."/>
            <person name="Arakawa K."/>
        </authorList>
    </citation>
    <scope>NUCLEOTIDE SEQUENCE [LARGE SCALE GENOMIC DNA]</scope>
</reference>
<keyword evidence="3" id="KW-1185">Reference proteome</keyword>
<feature type="chain" id="PRO_5043585117" description="Secreted protein" evidence="1">
    <location>
        <begin position="25"/>
        <end position="110"/>
    </location>
</feature>
<dbReference type="Proteomes" id="UP001054837">
    <property type="component" value="Unassembled WGS sequence"/>
</dbReference>
<sequence length="110" mass="12354">MRWAVCLGIQFSAFALGFTSLVECKKPSTVILKRDVGCYDPSRIFDGQFGGHPLGMKEVGLSLDKNAVGCLSWNSVQCFCAWVYFPSGMQEAFHCHPEERCRLLRPFTDI</sequence>
<comment type="caution">
    <text evidence="2">The sequence shown here is derived from an EMBL/GenBank/DDBJ whole genome shotgun (WGS) entry which is preliminary data.</text>
</comment>
<accession>A0AAV4VRQ8</accession>
<proteinExistence type="predicted"/>
<organism evidence="2 3">
    <name type="scientific">Caerostris darwini</name>
    <dbReference type="NCBI Taxonomy" id="1538125"/>
    <lineage>
        <taxon>Eukaryota</taxon>
        <taxon>Metazoa</taxon>
        <taxon>Ecdysozoa</taxon>
        <taxon>Arthropoda</taxon>
        <taxon>Chelicerata</taxon>
        <taxon>Arachnida</taxon>
        <taxon>Araneae</taxon>
        <taxon>Araneomorphae</taxon>
        <taxon>Entelegynae</taxon>
        <taxon>Araneoidea</taxon>
        <taxon>Araneidae</taxon>
        <taxon>Caerostris</taxon>
    </lineage>
</organism>
<evidence type="ECO:0000256" key="1">
    <source>
        <dbReference type="SAM" id="SignalP"/>
    </source>
</evidence>
<name>A0AAV4VRQ8_9ARAC</name>